<dbReference type="RefSeq" id="WP_055301283.1">
    <property type="nucleotide sequence ID" value="NZ_CYYR01000003.1"/>
</dbReference>
<organism evidence="1 2">
    <name type="scientific">Roseburia inulinivorans</name>
    <dbReference type="NCBI Taxonomy" id="360807"/>
    <lineage>
        <taxon>Bacteria</taxon>
        <taxon>Bacillati</taxon>
        <taxon>Bacillota</taxon>
        <taxon>Clostridia</taxon>
        <taxon>Lachnospirales</taxon>
        <taxon>Lachnospiraceae</taxon>
        <taxon>Roseburia</taxon>
    </lineage>
</organism>
<proteinExistence type="predicted"/>
<dbReference type="Proteomes" id="UP000095395">
    <property type="component" value="Unassembled WGS sequence"/>
</dbReference>
<dbReference type="EMBL" id="CYYR01000003">
    <property type="protein sequence ID" value="CUN51776.1"/>
    <property type="molecule type" value="Genomic_DNA"/>
</dbReference>
<gene>
    <name evidence="1" type="ORF">ERS852392_00609</name>
</gene>
<name>A0A173XLF6_9FIRM</name>
<sequence>MKRPITYLYYLAQGKRRLYWQNKIDAIPLMEKMHYKFAGREIESIEQVQQEMAQDILSGRPFMAGRLGAVELANMRAYEFDDRRILPKDVKQLCDCAGFFPNDISLMDQFFEEMINGCKSTDYLAAWFQPFEDYYLKHFFTREMHLTYLHYIDPFRCPEHPWTEALKGKKVLVIHPQAEIIRSQYARSEQIFPGTNILPEFELIVQKAVQTNAGEVDERYATWFEALEDMYRKAMAVDFDLAILGCGAYGFPLAAKMKAAGKQAVHLGGITQILFGIHGKRWDEDKNHQFLQKYYSDAWVRLTDKEKPKGANVVEDGCYW</sequence>
<protein>
    <submittedName>
        <fullName evidence="1">Uncharacterized protein</fullName>
    </submittedName>
</protein>
<evidence type="ECO:0000313" key="2">
    <source>
        <dbReference type="Proteomes" id="UP000095395"/>
    </source>
</evidence>
<accession>A0A173XLF6</accession>
<evidence type="ECO:0000313" key="1">
    <source>
        <dbReference type="EMBL" id="CUN51776.1"/>
    </source>
</evidence>
<reference evidence="1 2" key="1">
    <citation type="submission" date="2015-09" db="EMBL/GenBank/DDBJ databases">
        <authorList>
            <consortium name="Pathogen Informatics"/>
        </authorList>
    </citation>
    <scope>NUCLEOTIDE SEQUENCE [LARGE SCALE GENOMIC DNA]</scope>
    <source>
        <strain evidence="1 2">2789STDY5608835</strain>
    </source>
</reference>
<dbReference type="AlphaFoldDB" id="A0A173XLF6"/>